<keyword evidence="1" id="KW-0812">Transmembrane</keyword>
<organism evidence="2 3">
    <name type="scientific">Acanthoscelides obtectus</name>
    <name type="common">Bean weevil</name>
    <name type="synonym">Bruchus obtectus</name>
    <dbReference type="NCBI Taxonomy" id="200917"/>
    <lineage>
        <taxon>Eukaryota</taxon>
        <taxon>Metazoa</taxon>
        <taxon>Ecdysozoa</taxon>
        <taxon>Arthropoda</taxon>
        <taxon>Hexapoda</taxon>
        <taxon>Insecta</taxon>
        <taxon>Pterygota</taxon>
        <taxon>Neoptera</taxon>
        <taxon>Endopterygota</taxon>
        <taxon>Coleoptera</taxon>
        <taxon>Polyphaga</taxon>
        <taxon>Cucujiformia</taxon>
        <taxon>Chrysomeloidea</taxon>
        <taxon>Chrysomelidae</taxon>
        <taxon>Bruchinae</taxon>
        <taxon>Bruchini</taxon>
        <taxon>Acanthoscelides</taxon>
    </lineage>
</organism>
<evidence type="ECO:0000256" key="1">
    <source>
        <dbReference type="SAM" id="Phobius"/>
    </source>
</evidence>
<keyword evidence="1" id="KW-1133">Transmembrane helix</keyword>
<name>A0A9P0KGV4_ACAOB</name>
<feature type="transmembrane region" description="Helical" evidence="1">
    <location>
        <begin position="31"/>
        <end position="50"/>
    </location>
</feature>
<feature type="transmembrane region" description="Helical" evidence="1">
    <location>
        <begin position="62"/>
        <end position="84"/>
    </location>
</feature>
<protein>
    <submittedName>
        <fullName evidence="2">Uncharacterized protein</fullName>
    </submittedName>
</protein>
<accession>A0A9P0KGV4</accession>
<gene>
    <name evidence="2" type="ORF">ACAOBT_LOCUS10841</name>
</gene>
<evidence type="ECO:0000313" key="3">
    <source>
        <dbReference type="Proteomes" id="UP001152888"/>
    </source>
</evidence>
<feature type="transmembrane region" description="Helical" evidence="1">
    <location>
        <begin position="115"/>
        <end position="134"/>
    </location>
</feature>
<feature type="transmembrane region" description="Helical" evidence="1">
    <location>
        <begin position="91"/>
        <end position="109"/>
    </location>
</feature>
<dbReference type="Proteomes" id="UP001152888">
    <property type="component" value="Unassembled WGS sequence"/>
</dbReference>
<keyword evidence="3" id="KW-1185">Reference proteome</keyword>
<sequence>MKDSCGVRITSYVVSSVIAQGCLAKLRHSPYIFLQFFFTLICASDVFGLWNELYPGHVVEVLDKGLCMYLDQLAISSVVITIGFKRGYIEHAAIILLFFTGLPVLTKLFGLEHEILSRTLVILNCLHLFGLGVLTRNYAAMAASSSYALIYFGIKEETDDEPCTIMVLDYRSQRNIGLCFYQLVALLTATADD</sequence>
<evidence type="ECO:0000313" key="2">
    <source>
        <dbReference type="EMBL" id="CAH1973985.1"/>
    </source>
</evidence>
<proteinExistence type="predicted"/>
<comment type="caution">
    <text evidence="2">The sequence shown here is derived from an EMBL/GenBank/DDBJ whole genome shotgun (WGS) entry which is preliminary data.</text>
</comment>
<keyword evidence="1" id="KW-0472">Membrane</keyword>
<dbReference type="AlphaFoldDB" id="A0A9P0KGV4"/>
<dbReference type="PROSITE" id="PS51257">
    <property type="entry name" value="PROKAR_LIPOPROTEIN"/>
    <property type="match status" value="1"/>
</dbReference>
<dbReference type="OrthoDB" id="6708171at2759"/>
<dbReference type="EMBL" id="CAKOFQ010006817">
    <property type="protein sequence ID" value="CAH1973985.1"/>
    <property type="molecule type" value="Genomic_DNA"/>
</dbReference>
<reference evidence="2" key="1">
    <citation type="submission" date="2022-03" db="EMBL/GenBank/DDBJ databases">
        <authorList>
            <person name="Sayadi A."/>
        </authorList>
    </citation>
    <scope>NUCLEOTIDE SEQUENCE</scope>
</reference>